<name>V9HVS6_9FIRM</name>
<organism evidence="3 4">
    <name type="scientific">Peptoanaerobacter stomatis</name>
    <dbReference type="NCBI Taxonomy" id="796937"/>
    <lineage>
        <taxon>Bacteria</taxon>
        <taxon>Bacillati</taxon>
        <taxon>Bacillota</taxon>
        <taxon>Clostridia</taxon>
        <taxon>Peptostreptococcales</taxon>
        <taxon>Filifactoraceae</taxon>
        <taxon>Peptoanaerobacter</taxon>
    </lineage>
</organism>
<feature type="compositionally biased region" description="Basic and acidic residues" evidence="1">
    <location>
        <begin position="41"/>
        <end position="53"/>
    </location>
</feature>
<dbReference type="EMBL" id="AFZF02000009">
    <property type="protein sequence ID" value="EHL18508.1"/>
    <property type="molecule type" value="Genomic_DNA"/>
</dbReference>
<evidence type="ECO:0000256" key="1">
    <source>
        <dbReference type="SAM" id="MobiDB-lite"/>
    </source>
</evidence>
<evidence type="ECO:0000259" key="2">
    <source>
        <dbReference type="Pfam" id="PF23343"/>
    </source>
</evidence>
<accession>V9HVS6</accession>
<reference evidence="3 4" key="1">
    <citation type="submission" date="2012-05" db="EMBL/GenBank/DDBJ databases">
        <title>The Genome Sequence of Eubacteriaceae bacterium CM2.</title>
        <authorList>
            <consortium name="The Broad Institute Genome Sequencing Platform"/>
            <person name="Earl A."/>
            <person name="Ward D."/>
            <person name="Feldgarden M."/>
            <person name="Gevers D."/>
            <person name="Sizova M."/>
            <person name="Hazen A."/>
            <person name="Epstein S."/>
            <person name="Walker B."/>
            <person name="Young S.K."/>
            <person name="Zeng Q."/>
            <person name="Gargeya S."/>
            <person name="Fitzgerald M."/>
            <person name="Haas B."/>
            <person name="Abouelleil A."/>
            <person name="Alvarado L."/>
            <person name="Arachchi H.M."/>
            <person name="Berlin A."/>
            <person name="Chapman S.B."/>
            <person name="Goldberg J."/>
            <person name="Griggs A."/>
            <person name="Gujja S."/>
            <person name="Hansen M."/>
            <person name="Howarth C."/>
            <person name="Imamovic A."/>
            <person name="Larimer J."/>
            <person name="McCowen C."/>
            <person name="Montmayeur A."/>
            <person name="Murphy C."/>
            <person name="Neiman D."/>
            <person name="Pearson M."/>
            <person name="Priest M."/>
            <person name="Roberts A."/>
            <person name="Saif S."/>
            <person name="Shea T."/>
            <person name="Sisk P."/>
            <person name="Sykes S."/>
            <person name="Wortman J."/>
            <person name="Nusbaum C."/>
            <person name="Birren B."/>
        </authorList>
    </citation>
    <scope>NUCLEOTIDE SEQUENCE [LARGE SCALE GENOMIC DNA]</scope>
    <source>
        <strain evidence="3 4">CM2</strain>
    </source>
</reference>
<dbReference type="Proteomes" id="UP000017818">
    <property type="component" value="Unassembled WGS sequence"/>
</dbReference>
<evidence type="ECO:0000313" key="3">
    <source>
        <dbReference type="EMBL" id="EHL18508.1"/>
    </source>
</evidence>
<feature type="region of interest" description="Disordered" evidence="1">
    <location>
        <begin position="33"/>
        <end position="53"/>
    </location>
</feature>
<dbReference type="Pfam" id="PF23343">
    <property type="entry name" value="REP_ORF2-G2P"/>
    <property type="match status" value="1"/>
</dbReference>
<proteinExistence type="predicted"/>
<feature type="domain" description="Replication-associated protein ORF2/G2P" evidence="2">
    <location>
        <begin position="72"/>
        <end position="192"/>
    </location>
</feature>
<gene>
    <name evidence="3" type="ORF">HMPREF9630_00233</name>
</gene>
<dbReference type="OrthoDB" id="1733540at2"/>
<dbReference type="HOGENOM" id="CLU_049715_0_0_9"/>
<sequence length="271" mass="32300">MRKNYIREKKIYCSNDYMEVDIYALNGESRDKGAKRSKKVKVSEPKQKNLNDKNAKRYFTQKVHANFKADDLYITLTYTNSTLPKTIEEAEKNIQNYVRRLKRARKKQGLDELKYISVVEHKSEQEGDEENIRVHHHMIINSGLDRDVVEELWRHRKKKGEKEKKIGLVNAVRLQEDYASGLTAISKYLVKDSRGKKRWTCSKNLKQPVCRTNDFKYTFRKIEQIAKQPIDVAYWENQYKGWTIKDKIGGYEARYNEYTGWSIYIKLRRKE</sequence>
<dbReference type="AlphaFoldDB" id="V9HVS6"/>
<evidence type="ECO:0000313" key="4">
    <source>
        <dbReference type="Proteomes" id="UP000017818"/>
    </source>
</evidence>
<comment type="caution">
    <text evidence="3">The sequence shown here is derived from an EMBL/GenBank/DDBJ whole genome shotgun (WGS) entry which is preliminary data.</text>
</comment>
<protein>
    <recommendedName>
        <fullName evidence="2">Replication-associated protein ORF2/G2P domain-containing protein</fullName>
    </recommendedName>
</protein>
<dbReference type="RefSeq" id="WP_009527719.1">
    <property type="nucleotide sequence ID" value="NZ_JH815225.1"/>
</dbReference>
<dbReference type="InterPro" id="IPR056906">
    <property type="entry name" value="ORF2/G2P_dom"/>
</dbReference>